<evidence type="ECO:0000313" key="2">
    <source>
        <dbReference type="EMBL" id="AMW34003.1"/>
    </source>
</evidence>
<dbReference type="Proteomes" id="UP000076066">
    <property type="component" value="Chromosome"/>
</dbReference>
<dbReference type="RefSeq" id="WP_066132296.1">
    <property type="nucleotide sequence ID" value="NZ_CP014525.1"/>
</dbReference>
<dbReference type="KEGG" id="hjo:AY555_01105"/>
<dbReference type="STRING" id="1549855.AY555_01105"/>
<dbReference type="Pfam" id="PF00582">
    <property type="entry name" value="Usp"/>
    <property type="match status" value="1"/>
</dbReference>
<dbReference type="InterPro" id="IPR014729">
    <property type="entry name" value="Rossmann-like_a/b/a_fold"/>
</dbReference>
<dbReference type="AlphaFoldDB" id="A0A143DCK7"/>
<dbReference type="EMBL" id="CP014525">
    <property type="protein sequence ID" value="AMW34003.1"/>
    <property type="molecule type" value="Genomic_DNA"/>
</dbReference>
<feature type="domain" description="UspA" evidence="1">
    <location>
        <begin position="42"/>
        <end position="163"/>
    </location>
</feature>
<dbReference type="InterPro" id="IPR006016">
    <property type="entry name" value="UspA"/>
</dbReference>
<protein>
    <recommendedName>
        <fullName evidence="1">UspA domain-containing protein</fullName>
    </recommendedName>
</protein>
<sequence length="187" mass="20527">MASFLALMKRLMGIKRPPPLASNPTSALPACTIRGENGLRGFLVLIDETPEIQAVIRYVAWRAYNEAARITLLSVAPSSEQTDWIFVGSRIRYDSVQQAEERLQRAAAEIHRISGVFSQLILREGDTLQEVLSVLDEYRDITIMVTASRPHGEGMAPLIQAVTATSLPVPVTIIPGFLTPVDIDALC</sequence>
<evidence type="ECO:0000259" key="1">
    <source>
        <dbReference type="Pfam" id="PF00582"/>
    </source>
</evidence>
<reference evidence="2 3" key="1">
    <citation type="submission" date="2016-02" db="EMBL/GenBank/DDBJ databases">
        <title>Complete Genome of H5569, the type strain of the newly described species Haematospirillium jordaniae.</title>
        <authorList>
            <person name="Nicholson A.C."/>
            <person name="Humrighouse B.W."/>
            <person name="Loparov V."/>
            <person name="McQuiston J.R."/>
        </authorList>
    </citation>
    <scope>NUCLEOTIDE SEQUENCE [LARGE SCALE GENOMIC DNA]</scope>
    <source>
        <strain evidence="2 3">H5569</strain>
    </source>
</reference>
<accession>A0A143DCK7</accession>
<dbReference type="Gene3D" id="3.40.50.620">
    <property type="entry name" value="HUPs"/>
    <property type="match status" value="1"/>
</dbReference>
<dbReference type="CDD" id="cd00293">
    <property type="entry name" value="USP-like"/>
    <property type="match status" value="1"/>
</dbReference>
<name>A0A143DCK7_9PROT</name>
<gene>
    <name evidence="2" type="ORF">AY555_01105</name>
</gene>
<dbReference type="SUPFAM" id="SSF52402">
    <property type="entry name" value="Adenine nucleotide alpha hydrolases-like"/>
    <property type="match status" value="1"/>
</dbReference>
<dbReference type="GeneID" id="53315756"/>
<dbReference type="OrthoDB" id="9813682at2"/>
<organism evidence="2 3">
    <name type="scientific">Haematospirillum jordaniae</name>
    <dbReference type="NCBI Taxonomy" id="1549855"/>
    <lineage>
        <taxon>Bacteria</taxon>
        <taxon>Pseudomonadati</taxon>
        <taxon>Pseudomonadota</taxon>
        <taxon>Alphaproteobacteria</taxon>
        <taxon>Rhodospirillales</taxon>
        <taxon>Novispirillaceae</taxon>
        <taxon>Haematospirillum</taxon>
    </lineage>
</organism>
<keyword evidence="3" id="KW-1185">Reference proteome</keyword>
<evidence type="ECO:0000313" key="3">
    <source>
        <dbReference type="Proteomes" id="UP000076066"/>
    </source>
</evidence>
<proteinExistence type="predicted"/>